<dbReference type="Pfam" id="PF05225">
    <property type="entry name" value="HTH_psq"/>
    <property type="match status" value="1"/>
</dbReference>
<gene>
    <name evidence="2" type="ORF">BDP81DRAFT_317452</name>
</gene>
<feature type="non-terminal residue" evidence="2">
    <location>
        <position position="1"/>
    </location>
</feature>
<dbReference type="RefSeq" id="XP_060446302.1">
    <property type="nucleotide sequence ID" value="XM_060584264.1"/>
</dbReference>
<dbReference type="GeneID" id="85469126"/>
<dbReference type="Proteomes" id="UP001243989">
    <property type="component" value="Unassembled WGS sequence"/>
</dbReference>
<proteinExistence type="predicted"/>
<evidence type="ECO:0000259" key="1">
    <source>
        <dbReference type="Pfam" id="PF05225"/>
    </source>
</evidence>
<name>A0AAI9ZTS7_9PEZI</name>
<dbReference type="Gene3D" id="1.10.10.60">
    <property type="entry name" value="Homeodomain-like"/>
    <property type="match status" value="1"/>
</dbReference>
<dbReference type="InterPro" id="IPR009057">
    <property type="entry name" value="Homeodomain-like_sf"/>
</dbReference>
<dbReference type="AlphaFoldDB" id="A0AAI9ZTS7"/>
<evidence type="ECO:0000313" key="2">
    <source>
        <dbReference type="EMBL" id="KAK1637695.1"/>
    </source>
</evidence>
<dbReference type="EMBL" id="JAHMHQ010000008">
    <property type="protein sequence ID" value="KAK1637695.1"/>
    <property type="molecule type" value="Genomic_DNA"/>
</dbReference>
<dbReference type="GO" id="GO:0003677">
    <property type="term" value="F:DNA binding"/>
    <property type="evidence" value="ECO:0007669"/>
    <property type="project" value="InterPro"/>
</dbReference>
<sequence>YTEIEVSQALNAIINGTSVNKASIKWWAIPRLTLRNRIRGHQNRSLGFTELQRLNPWQENRLVKWIRI</sequence>
<comment type="caution">
    <text evidence="2">The sequence shown here is derived from an EMBL/GenBank/DDBJ whole genome shotgun (WGS) entry which is preliminary data.</text>
</comment>
<feature type="domain" description="HTH psq-type" evidence="1">
    <location>
        <begin position="8"/>
        <end position="42"/>
    </location>
</feature>
<evidence type="ECO:0000313" key="3">
    <source>
        <dbReference type="Proteomes" id="UP001243989"/>
    </source>
</evidence>
<keyword evidence="3" id="KW-1185">Reference proteome</keyword>
<dbReference type="InterPro" id="IPR007889">
    <property type="entry name" value="HTH_Psq"/>
</dbReference>
<protein>
    <recommendedName>
        <fullName evidence="1">HTH psq-type domain-containing protein</fullName>
    </recommendedName>
</protein>
<reference evidence="2" key="1">
    <citation type="submission" date="2021-06" db="EMBL/GenBank/DDBJ databases">
        <title>Comparative genomics, transcriptomics and evolutionary studies reveal genomic signatures of adaptation to plant cell wall in hemibiotrophic fungi.</title>
        <authorList>
            <consortium name="DOE Joint Genome Institute"/>
            <person name="Baroncelli R."/>
            <person name="Diaz J.F."/>
            <person name="Benocci T."/>
            <person name="Peng M."/>
            <person name="Battaglia E."/>
            <person name="Haridas S."/>
            <person name="Andreopoulos W."/>
            <person name="Labutti K."/>
            <person name="Pangilinan J."/>
            <person name="Floch G.L."/>
            <person name="Makela M.R."/>
            <person name="Henrissat B."/>
            <person name="Grigoriev I.V."/>
            <person name="Crouch J.A."/>
            <person name="De Vries R.P."/>
            <person name="Sukno S.A."/>
            <person name="Thon M.R."/>
        </authorList>
    </citation>
    <scope>NUCLEOTIDE SEQUENCE</scope>
    <source>
        <strain evidence="2">CBS 102054</strain>
    </source>
</reference>
<dbReference type="SUPFAM" id="SSF46689">
    <property type="entry name" value="Homeodomain-like"/>
    <property type="match status" value="1"/>
</dbReference>
<organism evidence="2 3">
    <name type="scientific">Colletotrichum phormii</name>
    <dbReference type="NCBI Taxonomy" id="359342"/>
    <lineage>
        <taxon>Eukaryota</taxon>
        <taxon>Fungi</taxon>
        <taxon>Dikarya</taxon>
        <taxon>Ascomycota</taxon>
        <taxon>Pezizomycotina</taxon>
        <taxon>Sordariomycetes</taxon>
        <taxon>Hypocreomycetidae</taxon>
        <taxon>Glomerellales</taxon>
        <taxon>Glomerellaceae</taxon>
        <taxon>Colletotrichum</taxon>
        <taxon>Colletotrichum acutatum species complex</taxon>
    </lineage>
</organism>
<accession>A0AAI9ZTS7</accession>